<gene>
    <name evidence="1" type="ORF">BDM02DRAFT_3090704</name>
</gene>
<dbReference type="Proteomes" id="UP000886501">
    <property type="component" value="Unassembled WGS sequence"/>
</dbReference>
<evidence type="ECO:0000313" key="1">
    <source>
        <dbReference type="EMBL" id="KAF9651657.1"/>
    </source>
</evidence>
<reference evidence="1" key="1">
    <citation type="submission" date="2019-10" db="EMBL/GenBank/DDBJ databases">
        <authorList>
            <consortium name="DOE Joint Genome Institute"/>
            <person name="Kuo A."/>
            <person name="Miyauchi S."/>
            <person name="Kiss E."/>
            <person name="Drula E."/>
            <person name="Kohler A."/>
            <person name="Sanchez-Garcia M."/>
            <person name="Andreopoulos B."/>
            <person name="Barry K.W."/>
            <person name="Bonito G."/>
            <person name="Buee M."/>
            <person name="Carver A."/>
            <person name="Chen C."/>
            <person name="Cichocki N."/>
            <person name="Clum A."/>
            <person name="Culley D."/>
            <person name="Crous P.W."/>
            <person name="Fauchery L."/>
            <person name="Girlanda M."/>
            <person name="Hayes R."/>
            <person name="Keri Z."/>
            <person name="Labutti K."/>
            <person name="Lipzen A."/>
            <person name="Lombard V."/>
            <person name="Magnuson J."/>
            <person name="Maillard F."/>
            <person name="Morin E."/>
            <person name="Murat C."/>
            <person name="Nolan M."/>
            <person name="Ohm R."/>
            <person name="Pangilinan J."/>
            <person name="Pereira M."/>
            <person name="Perotto S."/>
            <person name="Peter M."/>
            <person name="Riley R."/>
            <person name="Sitrit Y."/>
            <person name="Stielow B."/>
            <person name="Szollosi G."/>
            <person name="Zifcakova L."/>
            <person name="Stursova M."/>
            <person name="Spatafora J.W."/>
            <person name="Tedersoo L."/>
            <person name="Vaario L.-M."/>
            <person name="Yamada A."/>
            <person name="Yan M."/>
            <person name="Wang P."/>
            <person name="Xu J."/>
            <person name="Bruns T."/>
            <person name="Baldrian P."/>
            <person name="Vilgalys R."/>
            <person name="Henrissat B."/>
            <person name="Grigoriev I.V."/>
            <person name="Hibbett D."/>
            <person name="Nagy L.G."/>
            <person name="Martin F.M."/>
        </authorList>
    </citation>
    <scope>NUCLEOTIDE SEQUENCE</scope>
    <source>
        <strain evidence="1">P2</strain>
    </source>
</reference>
<protein>
    <submittedName>
        <fullName evidence="1">Ribosomal protein L1</fullName>
    </submittedName>
</protein>
<sequence length="287" mass="32589">MDKEKKAEDILIDSKVSTAQCKLAVVALLKHALSHQAAKEQNELLPDRTEQHIWLVVAVKKMFPERKLKPFRIPLSHPLINPRTTPICLITKDPQREYKDLLESNNVKFISRVVGVQKLKGKFRPFEARRMLLKENGLFLADDRVIPLLPKLLGKAFFNTKKQPIPVCLTRKDLKGELERAISSTYFHQNQGTCSSIKIGVLGQHSSTQLLQNLSTALSHVVKNIRENWDNVQSIHIKTSSSASLPIWSCRLDEEEGGRWDGLTRVPIPDDADEEVKKGKKRALEPE</sequence>
<accession>A0ACB6ZPY8</accession>
<keyword evidence="1" id="KW-0689">Ribosomal protein</keyword>
<name>A0ACB6ZPY8_THEGA</name>
<comment type="caution">
    <text evidence="1">The sequence shown here is derived from an EMBL/GenBank/DDBJ whole genome shotgun (WGS) entry which is preliminary data.</text>
</comment>
<proteinExistence type="predicted"/>
<feature type="non-terminal residue" evidence="1">
    <location>
        <position position="287"/>
    </location>
</feature>
<keyword evidence="1" id="KW-0687">Ribonucleoprotein</keyword>
<evidence type="ECO:0000313" key="2">
    <source>
        <dbReference type="Proteomes" id="UP000886501"/>
    </source>
</evidence>
<reference evidence="1" key="2">
    <citation type="journal article" date="2020" name="Nat. Commun.">
        <title>Large-scale genome sequencing of mycorrhizal fungi provides insights into the early evolution of symbiotic traits.</title>
        <authorList>
            <person name="Miyauchi S."/>
            <person name="Kiss E."/>
            <person name="Kuo A."/>
            <person name="Drula E."/>
            <person name="Kohler A."/>
            <person name="Sanchez-Garcia M."/>
            <person name="Morin E."/>
            <person name="Andreopoulos B."/>
            <person name="Barry K.W."/>
            <person name="Bonito G."/>
            <person name="Buee M."/>
            <person name="Carver A."/>
            <person name="Chen C."/>
            <person name="Cichocki N."/>
            <person name="Clum A."/>
            <person name="Culley D."/>
            <person name="Crous P.W."/>
            <person name="Fauchery L."/>
            <person name="Girlanda M."/>
            <person name="Hayes R.D."/>
            <person name="Keri Z."/>
            <person name="LaButti K."/>
            <person name="Lipzen A."/>
            <person name="Lombard V."/>
            <person name="Magnuson J."/>
            <person name="Maillard F."/>
            <person name="Murat C."/>
            <person name="Nolan M."/>
            <person name="Ohm R.A."/>
            <person name="Pangilinan J."/>
            <person name="Pereira M.F."/>
            <person name="Perotto S."/>
            <person name="Peter M."/>
            <person name="Pfister S."/>
            <person name="Riley R."/>
            <person name="Sitrit Y."/>
            <person name="Stielow J.B."/>
            <person name="Szollosi G."/>
            <person name="Zifcakova L."/>
            <person name="Stursova M."/>
            <person name="Spatafora J.W."/>
            <person name="Tedersoo L."/>
            <person name="Vaario L.M."/>
            <person name="Yamada A."/>
            <person name="Yan M."/>
            <person name="Wang P."/>
            <person name="Xu J."/>
            <person name="Bruns T."/>
            <person name="Baldrian P."/>
            <person name="Vilgalys R."/>
            <person name="Dunand C."/>
            <person name="Henrissat B."/>
            <person name="Grigoriev I.V."/>
            <person name="Hibbett D."/>
            <person name="Nagy L.G."/>
            <person name="Martin F.M."/>
        </authorList>
    </citation>
    <scope>NUCLEOTIDE SEQUENCE</scope>
    <source>
        <strain evidence="1">P2</strain>
    </source>
</reference>
<dbReference type="EMBL" id="MU117974">
    <property type="protein sequence ID" value="KAF9651657.1"/>
    <property type="molecule type" value="Genomic_DNA"/>
</dbReference>
<keyword evidence="2" id="KW-1185">Reference proteome</keyword>
<organism evidence="1 2">
    <name type="scientific">Thelephora ganbajun</name>
    <name type="common">Ganba fungus</name>
    <dbReference type="NCBI Taxonomy" id="370292"/>
    <lineage>
        <taxon>Eukaryota</taxon>
        <taxon>Fungi</taxon>
        <taxon>Dikarya</taxon>
        <taxon>Basidiomycota</taxon>
        <taxon>Agaricomycotina</taxon>
        <taxon>Agaricomycetes</taxon>
        <taxon>Thelephorales</taxon>
        <taxon>Thelephoraceae</taxon>
        <taxon>Thelephora</taxon>
    </lineage>
</organism>